<dbReference type="RefSeq" id="XP_025357410.1">
    <property type="nucleotide sequence ID" value="XM_025496891.1"/>
</dbReference>
<dbReference type="AlphaFoldDB" id="A0A316VJ69"/>
<dbReference type="Gene3D" id="1.10.10.2150">
    <property type="entry name" value="Ribosomal RNA-processing protein 8, N-terminal domain"/>
    <property type="match status" value="1"/>
</dbReference>
<evidence type="ECO:0000313" key="12">
    <source>
        <dbReference type="Proteomes" id="UP000245771"/>
    </source>
</evidence>
<dbReference type="InterPro" id="IPR007823">
    <property type="entry name" value="RRP8"/>
</dbReference>
<evidence type="ECO:0000256" key="4">
    <source>
        <dbReference type="ARBA" id="ARBA00022603"/>
    </source>
</evidence>
<keyword evidence="4 9" id="KW-0489">Methyltransferase</keyword>
<reference evidence="11 12" key="1">
    <citation type="journal article" date="2018" name="Mol. Biol. Evol.">
        <title>Broad Genomic Sampling Reveals a Smut Pathogenic Ancestry of the Fungal Clade Ustilaginomycotina.</title>
        <authorList>
            <person name="Kijpornyongpan T."/>
            <person name="Mondo S.J."/>
            <person name="Barry K."/>
            <person name="Sandor L."/>
            <person name="Lee J."/>
            <person name="Lipzen A."/>
            <person name="Pangilinan J."/>
            <person name="LaButti K."/>
            <person name="Hainaut M."/>
            <person name="Henrissat B."/>
            <person name="Grigoriev I.V."/>
            <person name="Spatafora J.W."/>
            <person name="Aime M.C."/>
        </authorList>
    </citation>
    <scope>NUCLEOTIDE SEQUENCE [LARGE SCALE GENOMIC DNA]</scope>
    <source>
        <strain evidence="11 12">MCA 3882</strain>
    </source>
</reference>
<dbReference type="OrthoDB" id="10258825at2759"/>
<dbReference type="Pfam" id="PF05148">
    <property type="entry name" value="Methyltransf_8"/>
    <property type="match status" value="1"/>
</dbReference>
<dbReference type="EMBL" id="KZ819602">
    <property type="protein sequence ID" value="PWN37108.1"/>
    <property type="molecule type" value="Genomic_DNA"/>
</dbReference>
<dbReference type="PANTHER" id="PTHR12787">
    <property type="entry name" value="RIBOSOMAL RNA-PROCESSING PROTEIN 8"/>
    <property type="match status" value="1"/>
</dbReference>
<dbReference type="GO" id="GO:0016433">
    <property type="term" value="F:rRNA (adenine) methyltransferase activity"/>
    <property type="evidence" value="ECO:0007669"/>
    <property type="project" value="TreeGrafter"/>
</dbReference>
<evidence type="ECO:0000256" key="1">
    <source>
        <dbReference type="ARBA" id="ARBA00004604"/>
    </source>
</evidence>
<dbReference type="FunFam" id="1.10.10.2150:FF:000001">
    <property type="entry name" value="Ribosomal RNA-processing protein 8"/>
    <property type="match status" value="1"/>
</dbReference>
<evidence type="ECO:0000256" key="6">
    <source>
        <dbReference type="ARBA" id="ARBA00022691"/>
    </source>
</evidence>
<evidence type="ECO:0000256" key="7">
    <source>
        <dbReference type="ARBA" id="ARBA00023242"/>
    </source>
</evidence>
<keyword evidence="12" id="KW-1185">Reference proteome</keyword>
<proteinExistence type="inferred from homology"/>
<comment type="function">
    <text evidence="9">S-adenosyl-L-methionine-dependent methyltransferase that specifically methylates the N(1) position of adenine in helix 25.1 in 25S rRNA. Required both for ribosomal 40S and 60S subunits biogenesis. Required for efficient pre-rRNA cleavage at site A2.</text>
</comment>
<feature type="compositionally biased region" description="Polar residues" evidence="10">
    <location>
        <begin position="256"/>
        <end position="269"/>
    </location>
</feature>
<feature type="compositionally biased region" description="Polar residues" evidence="10">
    <location>
        <begin position="223"/>
        <end position="232"/>
    </location>
</feature>
<evidence type="ECO:0000256" key="2">
    <source>
        <dbReference type="ARBA" id="ARBA00006301"/>
    </source>
</evidence>
<gene>
    <name evidence="11" type="ORF">FA14DRAFT_129468</name>
</gene>
<dbReference type="GeneID" id="37018672"/>
<name>A0A316VJ69_9BASI</name>
<feature type="compositionally biased region" description="Basic residues" evidence="10">
    <location>
        <begin position="205"/>
        <end position="217"/>
    </location>
</feature>
<accession>A0A316VJ69</accession>
<dbReference type="PANTHER" id="PTHR12787:SF0">
    <property type="entry name" value="RIBOSOMAL RNA-PROCESSING PROTEIN 8"/>
    <property type="match status" value="1"/>
</dbReference>
<dbReference type="SUPFAM" id="SSF53335">
    <property type="entry name" value="S-adenosyl-L-methionine-dependent methyltransferases"/>
    <property type="match status" value="1"/>
</dbReference>
<dbReference type="InterPro" id="IPR042036">
    <property type="entry name" value="RRP8_N"/>
</dbReference>
<keyword evidence="5 9" id="KW-0808">Transferase</keyword>
<dbReference type="STRING" id="1280837.A0A316VJ69"/>
<protein>
    <recommendedName>
        <fullName evidence="8 9">Ribosomal RNA-processing protein 8</fullName>
        <ecNumber evidence="9">2.1.1.-</ecNumber>
    </recommendedName>
</protein>
<evidence type="ECO:0000256" key="10">
    <source>
        <dbReference type="SAM" id="MobiDB-lite"/>
    </source>
</evidence>
<comment type="similarity">
    <text evidence="2 9">Belongs to the methyltransferase superfamily. RRP8 family.</text>
</comment>
<evidence type="ECO:0000256" key="5">
    <source>
        <dbReference type="ARBA" id="ARBA00022679"/>
    </source>
</evidence>
<dbReference type="InParanoid" id="A0A316VJ69"/>
<dbReference type="GO" id="GO:0042273">
    <property type="term" value="P:ribosomal large subunit biogenesis"/>
    <property type="evidence" value="ECO:0007669"/>
    <property type="project" value="TreeGrafter"/>
</dbReference>
<evidence type="ECO:0000256" key="3">
    <source>
        <dbReference type="ARBA" id="ARBA00022552"/>
    </source>
</evidence>
<keyword evidence="7 9" id="KW-0539">Nucleus</keyword>
<feature type="non-terminal residue" evidence="11">
    <location>
        <position position="500"/>
    </location>
</feature>
<dbReference type="Proteomes" id="UP000245771">
    <property type="component" value="Unassembled WGS sequence"/>
</dbReference>
<dbReference type="InterPro" id="IPR029063">
    <property type="entry name" value="SAM-dependent_MTases_sf"/>
</dbReference>
<sequence>MAGNSTAAEQEQLEIARIQEQLRLERAKLADEIGSKFDALSAAANGSTSKSSKPRIEKPFVHRPVNLGLGAENDHNGIHIDAQSRQDRRLKGALVGKRKLGDQYEEEKLRSGGLRNDDDNEESRESMLNGKKAVGDVAERGNGANKKKRKADPFAVPVKAKAAMQKTKSTEKPVADTAAEPVQLNGGMSTEKEDTSMGDASLQHLSKKARKKLRKQQRLQEEASANQPSAQQSDDHSQPKVNNVPAPAKPSEIVPTPQSQPRSSLTSKLSGARFRQINETMYTTSSTNTLAMIQNDPIKFEEYHEGFREQVKSWPKVPVKQIFELIRDAQREAESALIVDLGAGEGLLGKWLSEDRSIRPRVMSYDLLDSQDGFVKGLDVAQVGVLPLPVVDVAVFCLSLMATNWVDKIREASRVVRPFGELIIAEVTSRFTDKKKFIEIVESLGFKFNKEDASNTHFIIFTFHKKPSSQWTLPYSSQADLDALVESGQAILKPCIYKRR</sequence>
<dbReference type="GO" id="GO:0005730">
    <property type="term" value="C:nucleolus"/>
    <property type="evidence" value="ECO:0007669"/>
    <property type="project" value="UniProtKB-SubCell"/>
</dbReference>
<keyword evidence="3 9" id="KW-0698">rRNA processing</keyword>
<keyword evidence="6 9" id="KW-0949">S-adenosyl-L-methionine</keyword>
<comment type="subcellular location">
    <subcellularLocation>
        <location evidence="1 9">Nucleus</location>
        <location evidence="1 9">Nucleolus</location>
    </subcellularLocation>
</comment>
<organism evidence="11 12">
    <name type="scientific">Meira miltonrushii</name>
    <dbReference type="NCBI Taxonomy" id="1280837"/>
    <lineage>
        <taxon>Eukaryota</taxon>
        <taxon>Fungi</taxon>
        <taxon>Dikarya</taxon>
        <taxon>Basidiomycota</taxon>
        <taxon>Ustilaginomycotina</taxon>
        <taxon>Exobasidiomycetes</taxon>
        <taxon>Exobasidiales</taxon>
        <taxon>Brachybasidiaceae</taxon>
        <taxon>Meira</taxon>
    </lineage>
</organism>
<feature type="region of interest" description="Disordered" evidence="10">
    <location>
        <begin position="104"/>
        <end position="270"/>
    </location>
</feature>
<evidence type="ECO:0000256" key="9">
    <source>
        <dbReference type="RuleBase" id="RU365074"/>
    </source>
</evidence>
<dbReference type="FunCoup" id="A0A316VJ69">
    <property type="interactions" value="379"/>
</dbReference>
<dbReference type="EC" id="2.1.1.-" evidence="9"/>
<dbReference type="Gene3D" id="3.40.50.150">
    <property type="entry name" value="Vaccinia Virus protein VP39"/>
    <property type="match status" value="1"/>
</dbReference>
<evidence type="ECO:0000256" key="8">
    <source>
        <dbReference type="ARBA" id="ARBA00076672"/>
    </source>
</evidence>
<evidence type="ECO:0000313" key="11">
    <source>
        <dbReference type="EMBL" id="PWN37108.1"/>
    </source>
</evidence>